<organism evidence="2 3">
    <name type="scientific">Rhodococcus cercidiphylli</name>
    <dbReference type="NCBI Taxonomy" id="489916"/>
    <lineage>
        <taxon>Bacteria</taxon>
        <taxon>Bacillati</taxon>
        <taxon>Actinomycetota</taxon>
        <taxon>Actinomycetes</taxon>
        <taxon>Mycobacteriales</taxon>
        <taxon>Nocardiaceae</taxon>
        <taxon>Rhodococcus</taxon>
    </lineage>
</organism>
<dbReference type="EMBL" id="JAWLKE010000007">
    <property type="protein sequence ID" value="MDV6232495.1"/>
    <property type="molecule type" value="Genomic_DNA"/>
</dbReference>
<dbReference type="InterPro" id="IPR010427">
    <property type="entry name" value="DUF1023"/>
</dbReference>
<gene>
    <name evidence="2" type="ORF">R3P95_18240</name>
</gene>
<dbReference type="SUPFAM" id="SSF53474">
    <property type="entry name" value="alpha/beta-Hydrolases"/>
    <property type="match status" value="1"/>
</dbReference>
<dbReference type="InterPro" id="IPR029058">
    <property type="entry name" value="AB_hydrolase_fold"/>
</dbReference>
<evidence type="ECO:0000259" key="1">
    <source>
        <dbReference type="Pfam" id="PF06259"/>
    </source>
</evidence>
<name>A0ABU4B1X2_9NOCA</name>
<comment type="caution">
    <text evidence="2">The sequence shown here is derived from an EMBL/GenBank/DDBJ whole genome shotgun (WGS) entry which is preliminary data.</text>
</comment>
<accession>A0ABU4B1X2</accession>
<dbReference type="RefSeq" id="WP_317549084.1">
    <property type="nucleotide sequence ID" value="NZ_JAWLKE010000007.1"/>
</dbReference>
<dbReference type="Proteomes" id="UP001185899">
    <property type="component" value="Unassembled WGS sequence"/>
</dbReference>
<dbReference type="Gene3D" id="3.40.50.1820">
    <property type="entry name" value="alpha/beta hydrolase"/>
    <property type="match status" value="1"/>
</dbReference>
<evidence type="ECO:0000313" key="2">
    <source>
        <dbReference type="EMBL" id="MDV6232495.1"/>
    </source>
</evidence>
<dbReference type="Pfam" id="PF06259">
    <property type="entry name" value="Abhydrolase_8"/>
    <property type="match status" value="1"/>
</dbReference>
<keyword evidence="2" id="KW-0378">Hydrolase</keyword>
<feature type="domain" description="DUF1023" evidence="1">
    <location>
        <begin position="298"/>
        <end position="472"/>
    </location>
</feature>
<keyword evidence="3" id="KW-1185">Reference proteome</keyword>
<dbReference type="GO" id="GO:0016787">
    <property type="term" value="F:hydrolase activity"/>
    <property type="evidence" value="ECO:0007669"/>
    <property type="project" value="UniProtKB-KW"/>
</dbReference>
<evidence type="ECO:0000313" key="3">
    <source>
        <dbReference type="Proteomes" id="UP001185899"/>
    </source>
</evidence>
<sequence length="543" mass="57387">MVTLNEFRSWDSRVLVAASDSLMHRWREVAAVHDSVTDDIVGDGWAGPAAEAAREAMRRIRSDLADAAAELLRIATCTADASIDMAGLVAALRSVERTAADERFAVASDGSVFDLAASYSVALVDLWSTMRERRRCREELAERIAQLIRTATDFDAVLARRLVGGTSAASVATAVAAWVPRDGTPAANAAFWSALSTAARTRLLVEQPALIGNLDGLPGRVRDSANRRVLAAERIRLRAVEVELQKELSDNVFGGILSDADAGLEQTRTRLAALDAIDATLALGARQLLVLDNSSYEETMAAVAVGDVDTATHIAVFVPGLGSTVHGNLLRYDDDMENVKNTVQQLVSQDPAQSAAAVTWLDYQAPQLGWSLLDPDRTVASDSAAQAGADRLVPFLNGLDAARTSDPHLSVLAHSYGSLTAATALRDDTGVDDFVALGSPGLGTHSLADLQLPVGHVFAAEATGDIVADLGAFGRDPGALDGVTLLSTEQTDSAGRSIGHSDYLTESSASGHNTALVVADRSAEAVIRTRPGLFDLLQEVLYL</sequence>
<proteinExistence type="predicted"/>
<protein>
    <submittedName>
        <fullName evidence="2">Alpha/beta hydrolase</fullName>
    </submittedName>
</protein>
<reference evidence="2 3" key="1">
    <citation type="submission" date="2023-10" db="EMBL/GenBank/DDBJ databases">
        <title>Development of a sustainable strategy for remediation of hydrocarbon-contaminated territories based on the waste exchange concept.</title>
        <authorList>
            <person name="Krivoruchko A."/>
        </authorList>
    </citation>
    <scope>NUCLEOTIDE SEQUENCE [LARGE SCALE GENOMIC DNA]</scope>
    <source>
        <strain evidence="2 3">IEGM 1322</strain>
    </source>
</reference>